<dbReference type="AlphaFoldDB" id="A0A2T3A9W7"/>
<dbReference type="Proteomes" id="UP000241462">
    <property type="component" value="Unassembled WGS sequence"/>
</dbReference>
<gene>
    <name evidence="2" type="ORF">BD289DRAFT_452802</name>
</gene>
<feature type="compositionally biased region" description="Basic and acidic residues" evidence="1">
    <location>
        <begin position="444"/>
        <end position="468"/>
    </location>
</feature>
<feature type="region of interest" description="Disordered" evidence="1">
    <location>
        <begin position="1"/>
        <end position="123"/>
    </location>
</feature>
<feature type="compositionally biased region" description="Polar residues" evidence="1">
    <location>
        <begin position="140"/>
        <end position="149"/>
    </location>
</feature>
<proteinExistence type="predicted"/>
<feature type="region of interest" description="Disordered" evidence="1">
    <location>
        <begin position="140"/>
        <end position="172"/>
    </location>
</feature>
<feature type="region of interest" description="Disordered" evidence="1">
    <location>
        <begin position="444"/>
        <end position="474"/>
    </location>
</feature>
<evidence type="ECO:0000313" key="3">
    <source>
        <dbReference type="Proteomes" id="UP000241462"/>
    </source>
</evidence>
<organism evidence="2 3">
    <name type="scientific">Coniella lustricola</name>
    <dbReference type="NCBI Taxonomy" id="2025994"/>
    <lineage>
        <taxon>Eukaryota</taxon>
        <taxon>Fungi</taxon>
        <taxon>Dikarya</taxon>
        <taxon>Ascomycota</taxon>
        <taxon>Pezizomycotina</taxon>
        <taxon>Sordariomycetes</taxon>
        <taxon>Sordariomycetidae</taxon>
        <taxon>Diaporthales</taxon>
        <taxon>Schizoparmaceae</taxon>
        <taxon>Coniella</taxon>
    </lineage>
</organism>
<keyword evidence="3" id="KW-1185">Reference proteome</keyword>
<accession>A0A2T3A9W7</accession>
<feature type="region of interest" description="Disordered" evidence="1">
    <location>
        <begin position="227"/>
        <end position="288"/>
    </location>
</feature>
<feature type="compositionally biased region" description="Low complexity" evidence="1">
    <location>
        <begin position="158"/>
        <end position="172"/>
    </location>
</feature>
<evidence type="ECO:0000313" key="2">
    <source>
        <dbReference type="EMBL" id="PSR87435.1"/>
    </source>
</evidence>
<feature type="compositionally biased region" description="Basic and acidic residues" evidence="1">
    <location>
        <begin position="32"/>
        <end position="43"/>
    </location>
</feature>
<name>A0A2T3A9W7_9PEZI</name>
<reference evidence="2 3" key="1">
    <citation type="journal article" date="2018" name="Mycol. Prog.">
        <title>Coniella lustricola, a new species from submerged detritus.</title>
        <authorList>
            <person name="Raudabaugh D.B."/>
            <person name="Iturriaga T."/>
            <person name="Carver A."/>
            <person name="Mondo S."/>
            <person name="Pangilinan J."/>
            <person name="Lipzen A."/>
            <person name="He G."/>
            <person name="Amirebrahimi M."/>
            <person name="Grigoriev I.V."/>
            <person name="Miller A.N."/>
        </authorList>
    </citation>
    <scope>NUCLEOTIDE SEQUENCE [LARGE SCALE GENOMIC DNA]</scope>
    <source>
        <strain evidence="2 3">B22-T-1</strain>
    </source>
</reference>
<sequence length="601" mass="66513">MPSSSNSFDPQTGGQSLSDCAFSEESIAFGESKNHHPREERDCVSPLASSQRSLAWSPLPRQHRFQNLEEAHSHIVQSRQVSRCGSAEPHNASNSNASQDVTGEEPLLDPHAPFGTPTDGGILSIPVDAESVIEHMVQDSSLSAHSQVMPSPLEPRRPLALSSSPASQSSDDSVARFIARYSRLSYSHDDHSADASSYPLEAKSDFLVDHGEQEVLHTEGGLAVPRRIRTPFPRGFGRTPGTSPPHVALPELPGSRDVTSDPLDDERHLKENSTNATRVSVDSHGSDSTVSMIPILQRFDSEFEDYVVQKRKHGGRRRQDEPPTDTRSVPEAQSVVAQLAEPPISMHSVRHQQRGQRASSGYYSDVDSPSCNTSDLEPFPYMSFEQAPARLKKTEQHIVSAPTQQVSGLQRDNTASIWSEQTNHPSMYMDEAFLAGIAVKNHKHQQDFTKPHGAGQRREDRRLTHRESQPMPSLLTNMGSDFYYQSALRAEWVSKDKRTVKIPIINRDSKSNNEQGQTIIVKDMAAKDKQQGASQVTGDCSPSGEAIADVREKTMKELIVLILRHGTQTTPLSKRLQMLVLATTSMTRPSLSTQVLFNRRF</sequence>
<feature type="compositionally biased region" description="Polar residues" evidence="1">
    <location>
        <begin position="91"/>
        <end position="101"/>
    </location>
</feature>
<feature type="compositionally biased region" description="Polar residues" evidence="1">
    <location>
        <begin position="1"/>
        <end position="18"/>
    </location>
</feature>
<feature type="compositionally biased region" description="Polar residues" evidence="1">
    <location>
        <begin position="355"/>
        <end position="370"/>
    </location>
</feature>
<protein>
    <submittedName>
        <fullName evidence="2">Uncharacterized protein</fullName>
    </submittedName>
</protein>
<dbReference type="EMBL" id="KZ678429">
    <property type="protein sequence ID" value="PSR87435.1"/>
    <property type="molecule type" value="Genomic_DNA"/>
</dbReference>
<dbReference type="OrthoDB" id="5232690at2759"/>
<evidence type="ECO:0000256" key="1">
    <source>
        <dbReference type="SAM" id="MobiDB-lite"/>
    </source>
</evidence>
<dbReference type="InParanoid" id="A0A2T3A9W7"/>
<feature type="region of interest" description="Disordered" evidence="1">
    <location>
        <begin position="310"/>
        <end position="370"/>
    </location>
</feature>